<organism evidence="4 5">
    <name type="scientific">Paenibacillus alvei</name>
    <name type="common">Bacillus alvei</name>
    <dbReference type="NCBI Taxonomy" id="44250"/>
    <lineage>
        <taxon>Bacteria</taxon>
        <taxon>Bacillati</taxon>
        <taxon>Bacillota</taxon>
        <taxon>Bacilli</taxon>
        <taxon>Bacillales</taxon>
        <taxon>Paenibacillaceae</taxon>
        <taxon>Paenibacillus</taxon>
    </lineage>
</organism>
<feature type="domain" description="DUF5704" evidence="3">
    <location>
        <begin position="352"/>
        <end position="526"/>
    </location>
</feature>
<feature type="region of interest" description="Disordered" evidence="1">
    <location>
        <begin position="305"/>
        <end position="329"/>
    </location>
</feature>
<evidence type="ECO:0000313" key="5">
    <source>
        <dbReference type="Proteomes" id="UP001527181"/>
    </source>
</evidence>
<evidence type="ECO:0000313" key="4">
    <source>
        <dbReference type="EMBL" id="MCY9760619.1"/>
    </source>
</evidence>
<evidence type="ECO:0000259" key="3">
    <source>
        <dbReference type="Pfam" id="PF18964"/>
    </source>
</evidence>
<reference evidence="4 5" key="1">
    <citation type="submission" date="2022-05" db="EMBL/GenBank/DDBJ databases">
        <title>Genome Sequencing of Bee-Associated Microbes.</title>
        <authorList>
            <person name="Dunlap C."/>
        </authorList>
    </citation>
    <scope>NUCLEOTIDE SEQUENCE [LARGE SCALE GENOMIC DNA]</scope>
    <source>
        <strain evidence="4 5">NRRL B-04010</strain>
    </source>
</reference>
<feature type="compositionally biased region" description="Basic and acidic residues" evidence="1">
    <location>
        <begin position="410"/>
        <end position="421"/>
    </location>
</feature>
<comment type="caution">
    <text evidence="4">The sequence shown here is derived from an EMBL/GenBank/DDBJ whole genome shotgun (WGS) entry which is preliminary data.</text>
</comment>
<evidence type="ECO:0000256" key="1">
    <source>
        <dbReference type="SAM" id="MobiDB-lite"/>
    </source>
</evidence>
<dbReference type="InterPro" id="IPR003343">
    <property type="entry name" value="Big_2"/>
</dbReference>
<feature type="domain" description="BIG2" evidence="2">
    <location>
        <begin position="239"/>
        <end position="288"/>
    </location>
</feature>
<protein>
    <submittedName>
        <fullName evidence="4">DUF5704 domain-containing protein</fullName>
    </submittedName>
</protein>
<keyword evidence="5" id="KW-1185">Reference proteome</keyword>
<dbReference type="InterPro" id="IPR043759">
    <property type="entry name" value="DUF5704"/>
</dbReference>
<dbReference type="InterPro" id="IPR008964">
    <property type="entry name" value="Invasin/intimin_cell_adhesion"/>
</dbReference>
<dbReference type="RefSeq" id="WP_268598710.1">
    <property type="nucleotide sequence ID" value="NZ_JAMDNP010000015.1"/>
</dbReference>
<dbReference type="SUPFAM" id="SSF49373">
    <property type="entry name" value="Invasin/intimin cell-adhesion fragments"/>
    <property type="match status" value="1"/>
</dbReference>
<accession>A0ABT4GV93</accession>
<gene>
    <name evidence="4" type="ORF">M5X12_08520</name>
</gene>
<dbReference type="Pfam" id="PF18964">
    <property type="entry name" value="DUF5704"/>
    <property type="match status" value="1"/>
</dbReference>
<proteinExistence type="predicted"/>
<name>A0ABT4GV93_PAEAL</name>
<sequence length="1105" mass="123800">MTNIKRKLLLSSLCFFYLLSTLVVYKSYAATDLYPSDAKVSPAGPAKKQTVTKMVTTTAPARPGIYWYQIDDGSWRADRNDNTMHYDTPNAGDNCDNPVPADEWVTDKINMLTYNPGTFKDANQNQVPGFIVEKKKILPNESRFLDNGVSYFTDRDFKVLGDIFILMSVKTGVSYQHEFIKPLGTTRPNKCSKYGAMYPIDMELKWQGEVKEIKEIRVKEDSVLKVGESKNYKAEIQTKEFTVETASQWIDVSTRTETKWSSDKKSVATVDSNGKVTAVAAGTATITAEWKSGLYWLSGTALVKVGSGPPPPPPPPPPDCTDPSPNGDMSAAVLDPTVSGVIKADQRGSERFDVLQGIPTSESLYGNVISKNYLYKNKFVKMTGKCTARVPVTQTYNMKWTEQENGPPGKDGKPTKVTVEKTDSQTVTKEYTIERPYSYWVIDNIEVYQIKDAKLSNYALPNGSITLTPNGYTPPYYSASTGGTHYKAPAAVEVNLPPKTVGKDVPNEDFKSHAERAVQRVKVQNDSLQFNGQTIMDSRETEESAPTPGHIPAPTLIGNNVLYSPNNVISNTLGNKKDTPSSGTIDYTLLPNNINGGADKQFQINGINTVTVHTPVVDYAVLPDSNRPFDQRMNPDMSRTVLILDRPFTINFTEKGQHLNIPGYGNRDYKKYTKLKRVIFPFDTYSEDKSKFYPKNTWVEIPVGQPSMTFRMPTWVTEGNYQIVTEAWAVNSAGRSGSQHNYNGNLNNYCATETFDVGVVGRLFGFRIWDIGDLRFENVFRTAKGSVNHTPVAYFSGGRNENGDPTNVFGQNSWILPVRSGSHPNYAANVPHNGYSFLFDFKTIGNVWDKGEGIRIDPTFWYVPRKGGNPIQVDLYYDVSGSKNKMIKVGSANDIKSYTRMYQMPDKMRNISNVELTDAARYEYNHILSPAQRSQLPWDKFWKQFLTRKTTIGAGYEIEVLPYKSRTLIGPKNNIPSTVDATEALRSVQHWYGEYNIPIAPYILPKGTNIVALSNKYGGKLDGHESEFLKKGYIVVNFGIYTLRNNNQDNRILGYKAPIANMWAIEGQVTSSTDYLGNKFNHRYGDIIHFESDFSVRNDFQGNGR</sequence>
<dbReference type="Proteomes" id="UP001527181">
    <property type="component" value="Unassembled WGS sequence"/>
</dbReference>
<dbReference type="EMBL" id="JAMDNP010000015">
    <property type="protein sequence ID" value="MCY9760619.1"/>
    <property type="molecule type" value="Genomic_DNA"/>
</dbReference>
<dbReference type="Gene3D" id="2.60.40.1080">
    <property type="match status" value="1"/>
</dbReference>
<feature type="compositionally biased region" description="Pro residues" evidence="1">
    <location>
        <begin position="308"/>
        <end position="320"/>
    </location>
</feature>
<dbReference type="Pfam" id="PF02368">
    <property type="entry name" value="Big_2"/>
    <property type="match status" value="1"/>
</dbReference>
<feature type="region of interest" description="Disordered" evidence="1">
    <location>
        <begin position="402"/>
        <end position="421"/>
    </location>
</feature>
<evidence type="ECO:0000259" key="2">
    <source>
        <dbReference type="Pfam" id="PF02368"/>
    </source>
</evidence>